<proteinExistence type="inferred from homology"/>
<dbReference type="PANTHER" id="PTHR47756:SF1">
    <property type="entry name" value="BLL0085 PROTEIN"/>
    <property type="match status" value="1"/>
</dbReference>
<keyword evidence="1" id="KW-0238">DNA-binding</keyword>
<gene>
    <name evidence="3" type="ORF">JOF56_009712</name>
</gene>
<keyword evidence="1" id="KW-0731">Sigma factor</keyword>
<dbReference type="Proteomes" id="UP001519332">
    <property type="component" value="Unassembled WGS sequence"/>
</dbReference>
<dbReference type="Gene3D" id="1.10.1740.10">
    <property type="match status" value="1"/>
</dbReference>
<evidence type="ECO:0000313" key="3">
    <source>
        <dbReference type="EMBL" id="MBP2329327.1"/>
    </source>
</evidence>
<dbReference type="Pfam" id="PF04542">
    <property type="entry name" value="Sigma70_r2"/>
    <property type="match status" value="1"/>
</dbReference>
<dbReference type="PROSITE" id="PS01063">
    <property type="entry name" value="SIGMA70_ECF"/>
    <property type="match status" value="1"/>
</dbReference>
<dbReference type="InterPro" id="IPR013325">
    <property type="entry name" value="RNA_pol_sigma_r2"/>
</dbReference>
<feature type="domain" description="RNA polymerase sigma-70 region 2" evidence="2">
    <location>
        <begin position="18"/>
        <end position="77"/>
    </location>
</feature>
<keyword evidence="4" id="KW-1185">Reference proteome</keyword>
<dbReference type="InterPro" id="IPR000838">
    <property type="entry name" value="RNA_pol_sigma70_ECF_CS"/>
</dbReference>
<comment type="caution">
    <text evidence="3">The sequence shown here is derived from an EMBL/GenBank/DDBJ whole genome shotgun (WGS) entry which is preliminary data.</text>
</comment>
<protein>
    <recommendedName>
        <fullName evidence="1">RNA polymerase sigma factor</fullName>
    </recommendedName>
</protein>
<dbReference type="EMBL" id="JAGINW010000001">
    <property type="protein sequence ID" value="MBP2329327.1"/>
    <property type="molecule type" value="Genomic_DNA"/>
</dbReference>
<dbReference type="RefSeq" id="WP_209646137.1">
    <property type="nucleotide sequence ID" value="NZ_JAGINW010000001.1"/>
</dbReference>
<reference evidence="3 4" key="1">
    <citation type="submission" date="2021-03" db="EMBL/GenBank/DDBJ databases">
        <title>Sequencing the genomes of 1000 actinobacteria strains.</title>
        <authorList>
            <person name="Klenk H.-P."/>
        </authorList>
    </citation>
    <scope>NUCLEOTIDE SEQUENCE [LARGE SCALE GENOMIC DNA]</scope>
    <source>
        <strain evidence="3 4">DSM 46670</strain>
    </source>
</reference>
<evidence type="ECO:0000256" key="1">
    <source>
        <dbReference type="RuleBase" id="RU000716"/>
    </source>
</evidence>
<dbReference type="PANTHER" id="PTHR47756">
    <property type="entry name" value="BLL6612 PROTEIN-RELATED"/>
    <property type="match status" value="1"/>
</dbReference>
<organism evidence="3 4">
    <name type="scientific">Kibdelosporangium banguiense</name>
    <dbReference type="NCBI Taxonomy" id="1365924"/>
    <lineage>
        <taxon>Bacteria</taxon>
        <taxon>Bacillati</taxon>
        <taxon>Actinomycetota</taxon>
        <taxon>Actinomycetes</taxon>
        <taxon>Pseudonocardiales</taxon>
        <taxon>Pseudonocardiaceae</taxon>
        <taxon>Kibdelosporangium</taxon>
    </lineage>
</organism>
<dbReference type="InterPro" id="IPR007627">
    <property type="entry name" value="RNA_pol_sigma70_r2"/>
</dbReference>
<sequence length="111" mass="11975">MDVARTVEAVWKLESARIIAGLTRLVHDVGLAEELAQDTLVAALSQWPAEGVPDNPGAWLTSVAKRRAIDHLRRAQRVDLDDDLGNEPACTARKAVAPGQDAKNAVAIMVR</sequence>
<evidence type="ECO:0000259" key="2">
    <source>
        <dbReference type="Pfam" id="PF04542"/>
    </source>
</evidence>
<keyword evidence="1" id="KW-0805">Transcription regulation</keyword>
<evidence type="ECO:0000313" key="4">
    <source>
        <dbReference type="Proteomes" id="UP001519332"/>
    </source>
</evidence>
<accession>A0ABS4TY48</accession>
<keyword evidence="1" id="KW-0804">Transcription</keyword>
<comment type="similarity">
    <text evidence="1">Belongs to the sigma-70 factor family. ECF subfamily.</text>
</comment>
<dbReference type="SUPFAM" id="SSF88946">
    <property type="entry name" value="Sigma2 domain of RNA polymerase sigma factors"/>
    <property type="match status" value="1"/>
</dbReference>
<name>A0ABS4TY48_9PSEU</name>